<name>A0A2T2NPY5_CORCC</name>
<dbReference type="SUPFAM" id="SSF53335">
    <property type="entry name" value="S-adenosyl-L-methionine-dependent methyltransferases"/>
    <property type="match status" value="1"/>
</dbReference>
<keyword evidence="3" id="KW-0949">S-adenosyl-L-methionine</keyword>
<dbReference type="OrthoDB" id="2410195at2759"/>
<accession>A0A2T2NPY5</accession>
<dbReference type="InterPro" id="IPR016461">
    <property type="entry name" value="COMT-like"/>
</dbReference>
<dbReference type="Gene3D" id="1.10.10.10">
    <property type="entry name" value="Winged helix-like DNA-binding domain superfamily/Winged helix DNA-binding domain"/>
    <property type="match status" value="1"/>
</dbReference>
<dbReference type="Pfam" id="PF00891">
    <property type="entry name" value="Methyltransf_2"/>
    <property type="match status" value="1"/>
</dbReference>
<feature type="active site" description="Proton acceptor" evidence="4">
    <location>
        <position position="257"/>
    </location>
</feature>
<proteinExistence type="predicted"/>
<organism evidence="6 7">
    <name type="scientific">Corynespora cassiicola Philippines</name>
    <dbReference type="NCBI Taxonomy" id="1448308"/>
    <lineage>
        <taxon>Eukaryota</taxon>
        <taxon>Fungi</taxon>
        <taxon>Dikarya</taxon>
        <taxon>Ascomycota</taxon>
        <taxon>Pezizomycotina</taxon>
        <taxon>Dothideomycetes</taxon>
        <taxon>Pleosporomycetidae</taxon>
        <taxon>Pleosporales</taxon>
        <taxon>Corynesporascaceae</taxon>
        <taxon>Corynespora</taxon>
    </lineage>
</organism>
<protein>
    <submittedName>
        <fullName evidence="6">S-adenosyl-L-methionine-dependent methyltransferase</fullName>
    </submittedName>
</protein>
<evidence type="ECO:0000313" key="7">
    <source>
        <dbReference type="Proteomes" id="UP000240883"/>
    </source>
</evidence>
<dbReference type="AlphaFoldDB" id="A0A2T2NPY5"/>
<dbReference type="InterPro" id="IPR036388">
    <property type="entry name" value="WH-like_DNA-bd_sf"/>
</dbReference>
<evidence type="ECO:0000256" key="4">
    <source>
        <dbReference type="PIRSR" id="PIRSR005739-1"/>
    </source>
</evidence>
<dbReference type="EMBL" id="KZ678135">
    <property type="protein sequence ID" value="PSN67491.1"/>
    <property type="molecule type" value="Genomic_DNA"/>
</dbReference>
<dbReference type="SUPFAM" id="SSF46785">
    <property type="entry name" value="Winged helix' DNA-binding domain"/>
    <property type="match status" value="1"/>
</dbReference>
<evidence type="ECO:0000256" key="2">
    <source>
        <dbReference type="ARBA" id="ARBA00022679"/>
    </source>
</evidence>
<dbReference type="PIRSF" id="PIRSF005739">
    <property type="entry name" value="O-mtase"/>
    <property type="match status" value="1"/>
</dbReference>
<gene>
    <name evidence="6" type="ORF">BS50DRAFT_600858</name>
</gene>
<dbReference type="PANTHER" id="PTHR43712">
    <property type="entry name" value="PUTATIVE (AFU_ORTHOLOGUE AFUA_4G14580)-RELATED"/>
    <property type="match status" value="1"/>
</dbReference>
<dbReference type="InterPro" id="IPR036390">
    <property type="entry name" value="WH_DNA-bd_sf"/>
</dbReference>
<evidence type="ECO:0000256" key="1">
    <source>
        <dbReference type="ARBA" id="ARBA00022603"/>
    </source>
</evidence>
<dbReference type="Gene3D" id="3.40.50.150">
    <property type="entry name" value="Vaccinia Virus protein VP39"/>
    <property type="match status" value="1"/>
</dbReference>
<keyword evidence="7" id="KW-1185">Reference proteome</keyword>
<dbReference type="InterPro" id="IPR001077">
    <property type="entry name" value="COMT_C"/>
</dbReference>
<dbReference type="PROSITE" id="PS51683">
    <property type="entry name" value="SAM_OMT_II"/>
    <property type="match status" value="1"/>
</dbReference>
<reference evidence="6 7" key="1">
    <citation type="journal article" date="2018" name="Front. Microbiol.">
        <title>Genome-Wide Analysis of Corynespora cassiicola Leaf Fall Disease Putative Effectors.</title>
        <authorList>
            <person name="Lopez D."/>
            <person name="Ribeiro S."/>
            <person name="Label P."/>
            <person name="Fumanal B."/>
            <person name="Venisse J.S."/>
            <person name="Kohler A."/>
            <person name="de Oliveira R.R."/>
            <person name="Labutti K."/>
            <person name="Lipzen A."/>
            <person name="Lail K."/>
            <person name="Bauer D."/>
            <person name="Ohm R.A."/>
            <person name="Barry K.W."/>
            <person name="Spatafora J."/>
            <person name="Grigoriev I.V."/>
            <person name="Martin F.M."/>
            <person name="Pujade-Renaud V."/>
        </authorList>
    </citation>
    <scope>NUCLEOTIDE SEQUENCE [LARGE SCALE GENOMIC DNA]</scope>
    <source>
        <strain evidence="6 7">Philippines</strain>
    </source>
</reference>
<dbReference type="GO" id="GO:0008171">
    <property type="term" value="F:O-methyltransferase activity"/>
    <property type="evidence" value="ECO:0007669"/>
    <property type="project" value="InterPro"/>
</dbReference>
<evidence type="ECO:0000259" key="5">
    <source>
        <dbReference type="Pfam" id="PF00891"/>
    </source>
</evidence>
<dbReference type="PANTHER" id="PTHR43712:SF2">
    <property type="entry name" value="O-METHYLTRANSFERASE CICE"/>
    <property type="match status" value="1"/>
</dbReference>
<dbReference type="GO" id="GO:0032259">
    <property type="term" value="P:methylation"/>
    <property type="evidence" value="ECO:0007669"/>
    <property type="project" value="UniProtKB-KW"/>
</dbReference>
<evidence type="ECO:0000313" key="6">
    <source>
        <dbReference type="EMBL" id="PSN67491.1"/>
    </source>
</evidence>
<sequence>MFQVNGLFEKMKDLTTVQKSLLNTLSHIEAPYEYLFRLYGSLARAHVGADTGLIRALVESHEPLSVEQLSKELKISPDRLGRILQFLASTSMVKKSGKRLLSADKMTETPTSPSLNSGIYLLFDIHDRTFQALPSFLSSHKYQEPQLQAYMQDAMKLHQSEGDWLSVSPIDDVLASPTQDPSRVLFVDIGGGMGHQCMRFREQYPDLLGCVVLQDITQCIARVPKPIPHDIETISHSFYDAQTIKDAKFYYLRNVLHGLPHAYCIRVLKNLIPAMDEGSRLLVVDVVLPDEGVSRQAAQLDFIMMASITGKKRTGEQWLGILVDMNQNRYF</sequence>
<feature type="domain" description="O-methyltransferase C-terminal" evidence="5">
    <location>
        <begin position="185"/>
        <end position="322"/>
    </location>
</feature>
<keyword evidence="1 6" id="KW-0489">Methyltransferase</keyword>
<dbReference type="Proteomes" id="UP000240883">
    <property type="component" value="Unassembled WGS sequence"/>
</dbReference>
<keyword evidence="2 6" id="KW-0808">Transferase</keyword>
<dbReference type="InterPro" id="IPR029063">
    <property type="entry name" value="SAM-dependent_MTases_sf"/>
</dbReference>
<evidence type="ECO:0000256" key="3">
    <source>
        <dbReference type="ARBA" id="ARBA00022691"/>
    </source>
</evidence>